<gene>
    <name evidence="1" type="ORF">K493DRAFT_281456</name>
</gene>
<evidence type="ECO:0000313" key="2">
    <source>
        <dbReference type="Proteomes" id="UP000193498"/>
    </source>
</evidence>
<sequence>MDQLKDATEWEQKLLGKKLVDSNAVHEDTLDRNKVVTKSELPEFHRIITPSSMFTMDFMPDRLSVEVNNDNVIQSVKYA</sequence>
<dbReference type="Proteomes" id="UP000193498">
    <property type="component" value="Unassembled WGS sequence"/>
</dbReference>
<protein>
    <submittedName>
        <fullName evidence="1">Uncharacterized protein</fullName>
    </submittedName>
</protein>
<keyword evidence="2" id="KW-1185">Reference proteome</keyword>
<dbReference type="OrthoDB" id="10013825at2759"/>
<dbReference type="STRING" id="1314790.A0A1Y1YGZ2"/>
<dbReference type="InParanoid" id="A0A1Y1YGZ2"/>
<dbReference type="PANTHER" id="PTHR39600:SF1">
    <property type="entry name" value="PEPTIDASE INHIBITOR I78 FAMILY PROTEIN"/>
    <property type="match status" value="1"/>
</dbReference>
<organism evidence="1 2">
    <name type="scientific">Basidiobolus meristosporus CBS 931.73</name>
    <dbReference type="NCBI Taxonomy" id="1314790"/>
    <lineage>
        <taxon>Eukaryota</taxon>
        <taxon>Fungi</taxon>
        <taxon>Fungi incertae sedis</taxon>
        <taxon>Zoopagomycota</taxon>
        <taxon>Entomophthoromycotina</taxon>
        <taxon>Basidiobolomycetes</taxon>
        <taxon>Basidiobolales</taxon>
        <taxon>Basidiobolaceae</taxon>
        <taxon>Basidiobolus</taxon>
    </lineage>
</organism>
<dbReference type="AlphaFoldDB" id="A0A1Y1YGZ2"/>
<comment type="caution">
    <text evidence="1">The sequence shown here is derived from an EMBL/GenBank/DDBJ whole genome shotgun (WGS) entry which is preliminary data.</text>
</comment>
<dbReference type="EMBL" id="MCFE01000137">
    <property type="protein sequence ID" value="ORX97218.1"/>
    <property type="molecule type" value="Genomic_DNA"/>
</dbReference>
<evidence type="ECO:0000313" key="1">
    <source>
        <dbReference type="EMBL" id="ORX97218.1"/>
    </source>
</evidence>
<dbReference type="PANTHER" id="PTHR39600">
    <property type="entry name" value="PEPTIDASE INHIBITOR I78 FAMILY PROTEIN"/>
    <property type="match status" value="1"/>
</dbReference>
<dbReference type="InterPro" id="IPR021719">
    <property type="entry name" value="Prot_inh_I78"/>
</dbReference>
<reference evidence="1 2" key="1">
    <citation type="submission" date="2016-07" db="EMBL/GenBank/DDBJ databases">
        <title>Pervasive Adenine N6-methylation of Active Genes in Fungi.</title>
        <authorList>
            <consortium name="DOE Joint Genome Institute"/>
            <person name="Mondo S.J."/>
            <person name="Dannebaum R.O."/>
            <person name="Kuo R.C."/>
            <person name="Labutti K."/>
            <person name="Haridas S."/>
            <person name="Kuo A."/>
            <person name="Salamov A."/>
            <person name="Ahrendt S.R."/>
            <person name="Lipzen A."/>
            <person name="Sullivan W."/>
            <person name="Andreopoulos W.B."/>
            <person name="Clum A."/>
            <person name="Lindquist E."/>
            <person name="Daum C."/>
            <person name="Ramamoorthy G.K."/>
            <person name="Gryganskyi A."/>
            <person name="Culley D."/>
            <person name="Magnuson J.K."/>
            <person name="James T.Y."/>
            <person name="O'Malley M.A."/>
            <person name="Stajich J.E."/>
            <person name="Spatafora J.W."/>
            <person name="Visel A."/>
            <person name="Grigoriev I.V."/>
        </authorList>
    </citation>
    <scope>NUCLEOTIDE SEQUENCE [LARGE SCALE GENOMIC DNA]</scope>
    <source>
        <strain evidence="1 2">CBS 931.73</strain>
    </source>
</reference>
<name>A0A1Y1YGZ2_9FUNG</name>
<dbReference type="Pfam" id="PF11720">
    <property type="entry name" value="Inhibitor_I78"/>
    <property type="match status" value="1"/>
</dbReference>
<accession>A0A1Y1YGZ2</accession>
<dbReference type="Gene3D" id="3.30.10.10">
    <property type="entry name" value="Trypsin Inhibitor V, subunit A"/>
    <property type="match status" value="1"/>
</dbReference>
<proteinExistence type="predicted"/>